<evidence type="ECO:0000313" key="6">
    <source>
        <dbReference type="Proteomes" id="UP000002300"/>
    </source>
</evidence>
<dbReference type="HOGENOM" id="CLU_2033385_0_0_9"/>
<comment type="subcellular location">
    <subcellularLocation>
        <location evidence="1">Cell membrane</location>
    </subcellularLocation>
</comment>
<keyword evidence="3" id="KW-0472">Membrane</keyword>
<keyword evidence="6" id="KW-1185">Reference proteome</keyword>
<reference evidence="5 6" key="1">
    <citation type="journal article" date="2008" name="Chem. Biol. Interact.">
        <title>Extending the Bacillus cereus group genomics to putative food-borne pathogens of different toxicity.</title>
        <authorList>
            <person name="Lapidus A."/>
            <person name="Goltsman E."/>
            <person name="Auger S."/>
            <person name="Galleron N."/>
            <person name="Segurens B."/>
            <person name="Dossat C."/>
            <person name="Land M.L."/>
            <person name="Broussolle V."/>
            <person name="Brillard J."/>
            <person name="Guinebretiere M.H."/>
            <person name="Sanchis V."/>
            <person name="Nguen-The C."/>
            <person name="Lereclus D."/>
            <person name="Richardson P."/>
            <person name="Wincker P."/>
            <person name="Weissenbach J."/>
            <person name="Ehrlich S.D."/>
            <person name="Sorokin A."/>
        </authorList>
    </citation>
    <scope>NUCLEOTIDE SEQUENCE [LARGE SCALE GENOMIC DNA]</scope>
    <source>
        <strain evidence="6">DSM 22905 / CIP 110041 / 391-98 / NVH 391-98</strain>
    </source>
</reference>
<keyword evidence="2" id="KW-1003">Cell membrane</keyword>
<gene>
    <name evidence="5" type="ordered locus">Bcer98_1730</name>
</gene>
<sequence>MIRKAISKPIALLQRDMGQVATGNLTIRTSYTSKDEQFKESAKEINHLIQSLQQDTQHTVLVMKRGTEKAVEGKESALTAERAMEDINRITSQIQAVSVAAEEISAATEEVNVYPSEVSEN</sequence>
<proteinExistence type="predicted"/>
<evidence type="ECO:0000256" key="3">
    <source>
        <dbReference type="ARBA" id="ARBA00023136"/>
    </source>
</evidence>
<dbReference type="PROSITE" id="PS50885">
    <property type="entry name" value="HAMP"/>
    <property type="match status" value="1"/>
</dbReference>
<dbReference type="PANTHER" id="PTHR32089:SF112">
    <property type="entry name" value="LYSOZYME-LIKE PROTEIN-RELATED"/>
    <property type="match status" value="1"/>
</dbReference>
<protein>
    <submittedName>
        <fullName evidence="5">Methyl-accepting chemotaxis protein</fullName>
    </submittedName>
</protein>
<dbReference type="InterPro" id="IPR003660">
    <property type="entry name" value="HAMP_dom"/>
</dbReference>
<name>A7GPH4_BACCN</name>
<dbReference type="GO" id="GO:0007165">
    <property type="term" value="P:signal transduction"/>
    <property type="evidence" value="ECO:0007669"/>
    <property type="project" value="InterPro"/>
</dbReference>
<dbReference type="PANTHER" id="PTHR32089">
    <property type="entry name" value="METHYL-ACCEPTING CHEMOTAXIS PROTEIN MCPB"/>
    <property type="match status" value="1"/>
</dbReference>
<organism evidence="5 6">
    <name type="scientific">Bacillus cytotoxicus (strain DSM 22905 / CIP 110041 / 391-98 / NVH 391-98)</name>
    <dbReference type="NCBI Taxonomy" id="315749"/>
    <lineage>
        <taxon>Bacteria</taxon>
        <taxon>Bacillati</taxon>
        <taxon>Bacillota</taxon>
        <taxon>Bacilli</taxon>
        <taxon>Bacillales</taxon>
        <taxon>Bacillaceae</taxon>
        <taxon>Bacillus</taxon>
        <taxon>Bacillus cereus group</taxon>
    </lineage>
</organism>
<evidence type="ECO:0000256" key="1">
    <source>
        <dbReference type="ARBA" id="ARBA00004236"/>
    </source>
</evidence>
<dbReference type="KEGG" id="bcy:Bcer98_1730"/>
<dbReference type="SUPFAM" id="SSF158472">
    <property type="entry name" value="HAMP domain-like"/>
    <property type="match status" value="1"/>
</dbReference>
<feature type="domain" description="HAMP" evidence="4">
    <location>
        <begin position="4"/>
        <end position="57"/>
    </location>
</feature>
<dbReference type="CDD" id="cd06225">
    <property type="entry name" value="HAMP"/>
    <property type="match status" value="1"/>
</dbReference>
<evidence type="ECO:0000313" key="5">
    <source>
        <dbReference type="EMBL" id="ABS22032.1"/>
    </source>
</evidence>
<dbReference type="STRING" id="315749.Bcer98_1730"/>
<evidence type="ECO:0000256" key="2">
    <source>
        <dbReference type="ARBA" id="ARBA00022475"/>
    </source>
</evidence>
<dbReference type="AlphaFoldDB" id="A7GPH4"/>
<dbReference type="GO" id="GO:0005886">
    <property type="term" value="C:plasma membrane"/>
    <property type="evidence" value="ECO:0007669"/>
    <property type="project" value="UniProtKB-SubCell"/>
</dbReference>
<evidence type="ECO:0000259" key="4">
    <source>
        <dbReference type="PROSITE" id="PS50885"/>
    </source>
</evidence>
<dbReference type="SUPFAM" id="SSF58104">
    <property type="entry name" value="Methyl-accepting chemotaxis protein (MCP) signaling domain"/>
    <property type="match status" value="1"/>
</dbReference>
<dbReference type="eggNOG" id="COG0840">
    <property type="taxonomic scope" value="Bacteria"/>
</dbReference>
<dbReference type="EMBL" id="CP000764">
    <property type="protein sequence ID" value="ABS22032.1"/>
    <property type="molecule type" value="Genomic_DNA"/>
</dbReference>
<accession>A7GPH4</accession>
<dbReference type="Proteomes" id="UP000002300">
    <property type="component" value="Chromosome"/>
</dbReference>
<dbReference type="Gene3D" id="1.10.287.950">
    <property type="entry name" value="Methyl-accepting chemotaxis protein"/>
    <property type="match status" value="1"/>
</dbReference>